<dbReference type="PANTHER" id="PTHR43685">
    <property type="entry name" value="GLYCOSYLTRANSFERASE"/>
    <property type="match status" value="1"/>
</dbReference>
<dbReference type="InterPro" id="IPR001173">
    <property type="entry name" value="Glyco_trans_2-like"/>
</dbReference>
<reference evidence="2" key="1">
    <citation type="submission" date="2021-05" db="EMBL/GenBank/DDBJ databases">
        <title>Energy efficiency and biological interactions define the core microbiome of deep oligotrophic groundwater.</title>
        <authorList>
            <person name="Mehrshad M."/>
            <person name="Lopez-Fernandez M."/>
            <person name="Bell E."/>
            <person name="Bernier-Latmani R."/>
            <person name="Bertilsson S."/>
            <person name="Dopson M."/>
        </authorList>
    </citation>
    <scope>NUCLEOTIDE SEQUENCE</scope>
    <source>
        <strain evidence="2">Modern_marine.mb.64</strain>
    </source>
</reference>
<accession>A0A948RZX6</accession>
<dbReference type="EMBL" id="JAHJDP010000053">
    <property type="protein sequence ID" value="MBU2691294.1"/>
    <property type="molecule type" value="Genomic_DNA"/>
</dbReference>
<sequence length="243" mass="26933">MGSEDETQDGSLISVIIPCYNAGKYIAEAIRSVLAQNHSPLEIIVIDDGSTDNSSEVISNFGEPVHYTYQQNAGISAARNTGLEQARGSTIAFLDADDLWTDGKLDRQRRVLEEDPSLGLVSGYAVQFVSPELPDILQKQIKYDPKPMPAQVAGAILVRRKVIKRVGVFSTAFTAGETIDWIMRINEAGIKTKMINDVVLKRRIHTTNIGIIDPDARSDYLKVAKAALDRRRKMADDMIREEE</sequence>
<dbReference type="InterPro" id="IPR050834">
    <property type="entry name" value="Glycosyltransf_2"/>
</dbReference>
<evidence type="ECO:0000313" key="3">
    <source>
        <dbReference type="Proteomes" id="UP000777784"/>
    </source>
</evidence>
<comment type="caution">
    <text evidence="2">The sequence shown here is derived from an EMBL/GenBank/DDBJ whole genome shotgun (WGS) entry which is preliminary data.</text>
</comment>
<dbReference type="CDD" id="cd00761">
    <property type="entry name" value="Glyco_tranf_GTA_type"/>
    <property type="match status" value="1"/>
</dbReference>
<name>A0A948RZX6_UNCEI</name>
<evidence type="ECO:0000259" key="1">
    <source>
        <dbReference type="Pfam" id="PF00535"/>
    </source>
</evidence>
<evidence type="ECO:0000313" key="2">
    <source>
        <dbReference type="EMBL" id="MBU2691294.1"/>
    </source>
</evidence>
<gene>
    <name evidence="2" type="ORF">KJ970_10220</name>
</gene>
<dbReference type="Proteomes" id="UP000777784">
    <property type="component" value="Unassembled WGS sequence"/>
</dbReference>
<dbReference type="Pfam" id="PF00535">
    <property type="entry name" value="Glycos_transf_2"/>
    <property type="match status" value="1"/>
</dbReference>
<dbReference type="AlphaFoldDB" id="A0A948RZX6"/>
<dbReference type="Gene3D" id="3.90.550.10">
    <property type="entry name" value="Spore Coat Polysaccharide Biosynthesis Protein SpsA, Chain A"/>
    <property type="match status" value="1"/>
</dbReference>
<proteinExistence type="predicted"/>
<organism evidence="2 3">
    <name type="scientific">Eiseniibacteriota bacterium</name>
    <dbReference type="NCBI Taxonomy" id="2212470"/>
    <lineage>
        <taxon>Bacteria</taxon>
        <taxon>Candidatus Eiseniibacteriota</taxon>
    </lineage>
</organism>
<dbReference type="PANTHER" id="PTHR43685:SF11">
    <property type="entry name" value="GLYCOSYLTRANSFERASE TAGX-RELATED"/>
    <property type="match status" value="1"/>
</dbReference>
<dbReference type="SUPFAM" id="SSF53448">
    <property type="entry name" value="Nucleotide-diphospho-sugar transferases"/>
    <property type="match status" value="1"/>
</dbReference>
<protein>
    <submittedName>
        <fullName evidence="2">Glycosyltransferase family 2 protein</fullName>
    </submittedName>
</protein>
<dbReference type="InterPro" id="IPR029044">
    <property type="entry name" value="Nucleotide-diphossugar_trans"/>
</dbReference>
<feature type="domain" description="Glycosyltransferase 2-like" evidence="1">
    <location>
        <begin position="14"/>
        <end position="164"/>
    </location>
</feature>